<dbReference type="PIRSF" id="PIRSF029256">
    <property type="entry name" value="SpoU_TrmH_prd"/>
    <property type="match status" value="1"/>
</dbReference>
<keyword evidence="1 6" id="KW-0963">Cytoplasm</keyword>
<gene>
    <name evidence="9" type="ORF">H9838_09210</name>
</gene>
<comment type="catalytic activity">
    <reaction evidence="6">
        <text>5-carboxymethylaminomethyluridine(34) in tRNA(Leu) + S-adenosyl-L-methionine = 5-carboxymethylaminomethyl-2'-O-methyluridine(34) in tRNA(Leu) + S-adenosyl-L-homocysteine + H(+)</text>
        <dbReference type="Rhea" id="RHEA:43088"/>
        <dbReference type="Rhea" id="RHEA-COMP:10333"/>
        <dbReference type="Rhea" id="RHEA-COMP:10334"/>
        <dbReference type="ChEBI" id="CHEBI:15378"/>
        <dbReference type="ChEBI" id="CHEBI:57856"/>
        <dbReference type="ChEBI" id="CHEBI:59789"/>
        <dbReference type="ChEBI" id="CHEBI:74508"/>
        <dbReference type="ChEBI" id="CHEBI:74511"/>
        <dbReference type="EC" id="2.1.1.207"/>
    </reaction>
</comment>
<keyword evidence="4 6" id="KW-0949">S-adenosyl-L-methionine</keyword>
<protein>
    <recommendedName>
        <fullName evidence="6">Putative tRNA (cytidine(34)-2'-O)-methyltransferase</fullName>
        <ecNumber evidence="6">2.1.1.207</ecNumber>
    </recommendedName>
    <alternativeName>
        <fullName evidence="6">tRNA (cytidine/uridine-2'-O-)-methyltransferase</fullName>
    </alternativeName>
</protein>
<accession>A0A9D1YHG9</accession>
<dbReference type="GO" id="GO:0003723">
    <property type="term" value="F:RNA binding"/>
    <property type="evidence" value="ECO:0007669"/>
    <property type="project" value="InterPro"/>
</dbReference>
<dbReference type="CDD" id="cd18094">
    <property type="entry name" value="SpoU-like_TrmL"/>
    <property type="match status" value="1"/>
</dbReference>
<dbReference type="GO" id="GO:0008175">
    <property type="term" value="F:tRNA methyltransferase activity"/>
    <property type="evidence" value="ECO:0007669"/>
    <property type="project" value="UniProtKB-UniRule"/>
</dbReference>
<evidence type="ECO:0000313" key="9">
    <source>
        <dbReference type="EMBL" id="HIY27333.1"/>
    </source>
</evidence>
<comment type="similarity">
    <text evidence="6">Belongs to the class IV-like SAM-binding methyltransferase superfamily. RNA methyltransferase TrmH family. TrmL subfamily.</text>
</comment>
<evidence type="ECO:0000256" key="6">
    <source>
        <dbReference type="HAMAP-Rule" id="MF_01885"/>
    </source>
</evidence>
<reference evidence="9" key="2">
    <citation type="submission" date="2021-04" db="EMBL/GenBank/DDBJ databases">
        <authorList>
            <person name="Gilroy R."/>
        </authorList>
    </citation>
    <scope>NUCLEOTIDE SEQUENCE</scope>
    <source>
        <strain evidence="9">1282</strain>
    </source>
</reference>
<dbReference type="SUPFAM" id="SSF75217">
    <property type="entry name" value="alpha/beta knot"/>
    <property type="match status" value="1"/>
</dbReference>
<proteinExistence type="inferred from homology"/>
<comment type="caution">
    <text evidence="6">Lacks conserved residue(s) required for the propagation of feature annotation.</text>
</comment>
<dbReference type="EMBL" id="DXDU01000149">
    <property type="protein sequence ID" value="HIY27333.1"/>
    <property type="molecule type" value="Genomic_DNA"/>
</dbReference>
<keyword evidence="3 6" id="KW-0808">Transferase</keyword>
<name>A0A9D1YHG9_9FIRM</name>
<dbReference type="EC" id="2.1.1.207" evidence="6"/>
<evidence type="ECO:0000256" key="5">
    <source>
        <dbReference type="ARBA" id="ARBA00022694"/>
    </source>
</evidence>
<dbReference type="GO" id="GO:0005737">
    <property type="term" value="C:cytoplasm"/>
    <property type="evidence" value="ECO:0007669"/>
    <property type="project" value="UniProtKB-SubCell"/>
</dbReference>
<feature type="domain" description="tRNA/rRNA methyltransferase SpoU type" evidence="8">
    <location>
        <begin position="4"/>
        <end position="140"/>
    </location>
</feature>
<evidence type="ECO:0000259" key="8">
    <source>
        <dbReference type="Pfam" id="PF00588"/>
    </source>
</evidence>
<dbReference type="InterPro" id="IPR029026">
    <property type="entry name" value="tRNA_m1G_MTases_N"/>
</dbReference>
<dbReference type="Proteomes" id="UP000823915">
    <property type="component" value="Unassembled WGS sequence"/>
</dbReference>
<organism evidence="9 10">
    <name type="scientific">Candidatus Acutalibacter pullistercoris</name>
    <dbReference type="NCBI Taxonomy" id="2838418"/>
    <lineage>
        <taxon>Bacteria</taxon>
        <taxon>Bacillati</taxon>
        <taxon>Bacillota</taxon>
        <taxon>Clostridia</taxon>
        <taxon>Eubacteriales</taxon>
        <taxon>Acutalibacteraceae</taxon>
        <taxon>Acutalibacter</taxon>
    </lineage>
</organism>
<dbReference type="FunFam" id="3.40.1280.10:FF:000002">
    <property type="entry name" value="Peptidylprolyl isomerase"/>
    <property type="match status" value="1"/>
</dbReference>
<feature type="binding site" evidence="6 7">
    <location>
        <position position="122"/>
    </location>
    <ligand>
        <name>S-adenosyl-L-methionine</name>
        <dbReference type="ChEBI" id="CHEBI:59789"/>
    </ligand>
</feature>
<dbReference type="Gene3D" id="3.40.1280.10">
    <property type="match status" value="1"/>
</dbReference>
<comment type="subcellular location">
    <subcellularLocation>
        <location evidence="6">Cytoplasm</location>
    </subcellularLocation>
</comment>
<dbReference type="PANTHER" id="PTHR42971">
    <property type="entry name" value="TRNA (CYTIDINE(34)-2'-O)-METHYLTRANSFERASE"/>
    <property type="match status" value="1"/>
</dbReference>
<keyword evidence="5 6" id="KW-0819">tRNA processing</keyword>
<dbReference type="PANTHER" id="PTHR42971:SF1">
    <property type="entry name" value="TRNA (CYTIDINE(34)-2'-O)-METHYLTRANSFERASE"/>
    <property type="match status" value="1"/>
</dbReference>
<evidence type="ECO:0000256" key="3">
    <source>
        <dbReference type="ARBA" id="ARBA00022679"/>
    </source>
</evidence>
<evidence type="ECO:0000256" key="4">
    <source>
        <dbReference type="ARBA" id="ARBA00022691"/>
    </source>
</evidence>
<dbReference type="InterPro" id="IPR001537">
    <property type="entry name" value="SpoU_MeTrfase"/>
</dbReference>
<dbReference type="GO" id="GO:0008757">
    <property type="term" value="F:S-adenosylmethionine-dependent methyltransferase activity"/>
    <property type="evidence" value="ECO:0007669"/>
    <property type="project" value="UniProtKB-UniRule"/>
</dbReference>
<evidence type="ECO:0000256" key="7">
    <source>
        <dbReference type="PIRSR" id="PIRSR029256-1"/>
    </source>
</evidence>
<comment type="catalytic activity">
    <reaction evidence="6">
        <text>cytidine(34) in tRNA + S-adenosyl-L-methionine = 2'-O-methylcytidine(34) in tRNA + S-adenosyl-L-homocysteine + H(+)</text>
        <dbReference type="Rhea" id="RHEA:43084"/>
        <dbReference type="Rhea" id="RHEA-COMP:10331"/>
        <dbReference type="Rhea" id="RHEA-COMP:10332"/>
        <dbReference type="ChEBI" id="CHEBI:15378"/>
        <dbReference type="ChEBI" id="CHEBI:57856"/>
        <dbReference type="ChEBI" id="CHEBI:59789"/>
        <dbReference type="ChEBI" id="CHEBI:74495"/>
        <dbReference type="ChEBI" id="CHEBI:82748"/>
        <dbReference type="EC" id="2.1.1.207"/>
    </reaction>
</comment>
<comment type="caution">
    <text evidence="9">The sequence shown here is derived from an EMBL/GenBank/DDBJ whole genome shotgun (WGS) entry which is preliminary data.</text>
</comment>
<dbReference type="GO" id="GO:0042802">
    <property type="term" value="F:identical protein binding"/>
    <property type="evidence" value="ECO:0007669"/>
    <property type="project" value="UniProtKB-ARBA"/>
</dbReference>
<evidence type="ECO:0000256" key="1">
    <source>
        <dbReference type="ARBA" id="ARBA00022490"/>
    </source>
</evidence>
<dbReference type="InterPro" id="IPR016914">
    <property type="entry name" value="TrmL"/>
</dbReference>
<feature type="binding site" evidence="6 7">
    <location>
        <position position="101"/>
    </location>
    <ligand>
        <name>S-adenosyl-L-methionine</name>
        <dbReference type="ChEBI" id="CHEBI:59789"/>
    </ligand>
</feature>
<sequence length="177" mass="20226">MPRLHIVLVEPEIPQNTGNVARTCAVTGAALHLVGPMGFTPDDKKLRHAGLDYWQYLDLSYYDSLPQFFEKNQGAFYFFSTKAQNRYCDVQYPENCYLFFGKESAGLPEELLFRNPDRCVRIPMLDEARSLNLANSVAIGAFEVLRQWDFPELSCSGELRRFDWAAAKAARPDSEFL</sequence>
<dbReference type="InterPro" id="IPR029028">
    <property type="entry name" value="Alpha/beta_knot_MTases"/>
</dbReference>
<evidence type="ECO:0000313" key="10">
    <source>
        <dbReference type="Proteomes" id="UP000823915"/>
    </source>
</evidence>
<dbReference type="AlphaFoldDB" id="A0A9D1YHG9"/>
<comment type="function">
    <text evidence="6">Could methylate the ribose at the nucleotide 34 wobble position in tRNA.</text>
</comment>
<dbReference type="HAMAP" id="MF_01885">
    <property type="entry name" value="tRNA_methyltr_TrmL"/>
    <property type="match status" value="1"/>
</dbReference>
<evidence type="ECO:0000256" key="2">
    <source>
        <dbReference type="ARBA" id="ARBA00022603"/>
    </source>
</evidence>
<dbReference type="GO" id="GO:0002130">
    <property type="term" value="P:wobble position ribose methylation"/>
    <property type="evidence" value="ECO:0007669"/>
    <property type="project" value="TreeGrafter"/>
</dbReference>
<keyword evidence="2 6" id="KW-0489">Methyltransferase</keyword>
<reference evidence="9" key="1">
    <citation type="journal article" date="2021" name="PeerJ">
        <title>Extensive microbial diversity within the chicken gut microbiome revealed by metagenomics and culture.</title>
        <authorList>
            <person name="Gilroy R."/>
            <person name="Ravi A."/>
            <person name="Getino M."/>
            <person name="Pursley I."/>
            <person name="Horton D.L."/>
            <person name="Alikhan N.F."/>
            <person name="Baker D."/>
            <person name="Gharbi K."/>
            <person name="Hall N."/>
            <person name="Watson M."/>
            <person name="Adriaenssens E.M."/>
            <person name="Foster-Nyarko E."/>
            <person name="Jarju S."/>
            <person name="Secka A."/>
            <person name="Antonio M."/>
            <person name="Oren A."/>
            <person name="Chaudhuri R.R."/>
            <person name="La Ragione R."/>
            <person name="Hildebrand F."/>
            <person name="Pallen M.J."/>
        </authorList>
    </citation>
    <scope>NUCLEOTIDE SEQUENCE</scope>
    <source>
        <strain evidence="9">1282</strain>
    </source>
</reference>
<feature type="binding site" evidence="6 7">
    <location>
        <position position="130"/>
    </location>
    <ligand>
        <name>S-adenosyl-L-methionine</name>
        <dbReference type="ChEBI" id="CHEBI:59789"/>
    </ligand>
</feature>
<dbReference type="Pfam" id="PF00588">
    <property type="entry name" value="SpoU_methylase"/>
    <property type="match status" value="1"/>
</dbReference>